<dbReference type="OrthoDB" id="10064318at2759"/>
<dbReference type="CDD" id="cd07597">
    <property type="entry name" value="BAR_SNX8"/>
    <property type="match status" value="1"/>
</dbReference>
<dbReference type="PANTHER" id="PTHR47554:SF1">
    <property type="entry name" value="SORTING NEXIN MVP1"/>
    <property type="match status" value="1"/>
</dbReference>
<dbReference type="GO" id="GO:0042147">
    <property type="term" value="P:retrograde transport, endosome to Golgi"/>
    <property type="evidence" value="ECO:0007669"/>
    <property type="project" value="InterPro"/>
</dbReference>
<protein>
    <recommendedName>
        <fullName evidence="4">Sorting nexin MVP1</fullName>
    </recommendedName>
    <alternativeName>
        <fullName evidence="9">Sorting nexin mvp1</fullName>
    </alternativeName>
</protein>
<comment type="subcellular location">
    <subcellularLocation>
        <location evidence="2">Cytoplasm</location>
    </subcellularLocation>
    <subcellularLocation>
        <location evidence="1">Membrane</location>
        <topology evidence="1">Peripheral membrane protein</topology>
        <orientation evidence="1">Cytoplasmic side</orientation>
    </subcellularLocation>
</comment>
<dbReference type="PANTHER" id="PTHR47554">
    <property type="entry name" value="SORTING NEXIN MVP1"/>
    <property type="match status" value="1"/>
</dbReference>
<dbReference type="Pfam" id="PF19566">
    <property type="entry name" value="Snx8_BAR_dom"/>
    <property type="match status" value="1"/>
</dbReference>
<feature type="region of interest" description="Disordered" evidence="10">
    <location>
        <begin position="1"/>
        <end position="31"/>
    </location>
</feature>
<evidence type="ECO:0000256" key="9">
    <source>
        <dbReference type="ARBA" id="ARBA00072009"/>
    </source>
</evidence>
<evidence type="ECO:0000256" key="7">
    <source>
        <dbReference type="ARBA" id="ARBA00022927"/>
    </source>
</evidence>
<sequence length="511" mass="59858">MDNYEDADPWNANSNAWKKDDDSIAPTTNGDPAFRRISSEFNTLNLSTSLDTNDEDDGFLPANDVLEESIWDDNSHALNGAGTNQTSTISANETVINQNDPEHLDRDDTDNDLFDWTSKIRKTYRPLNADIIIIEEIPEREGLLFKHANYLVKHLITLPSSSPSEDRTVVRRYSDFLWLREILLKRYPFRMIPELPPKRIGSQNADQIFLKKRRIGLSRFINLVMKHPKLNNDDLVLTFLTVRTDLTSWRKQATYDTSNEFTDKKISSEFMKMWKKEFAEQWNQAASCIDTSMELWYRITLLLERHEKRTMQMVHERNFFETLVDNFSEVTPKLYPVQQNSTILGINNSFGIIKKHLETTSDICKQEMEEVSGMLSPKFRIFTDILLSLRSLFERYKIMAANNVVQLQRHVEVNKEKLESMKGKPDLSGAEYDRVRKIIQKDRRSIIEQSNRAWLIRQCILEEFTIFQETQFLITRAFQDWAKLNSNYAGLKLNEWEKLVKNTLDMPISRE</sequence>
<dbReference type="SMART" id="SM00312">
    <property type="entry name" value="PX"/>
    <property type="match status" value="1"/>
</dbReference>
<evidence type="ECO:0000256" key="4">
    <source>
        <dbReference type="ARBA" id="ARBA00014268"/>
    </source>
</evidence>
<dbReference type="SUPFAM" id="SSF64268">
    <property type="entry name" value="PX domain"/>
    <property type="match status" value="1"/>
</dbReference>
<dbReference type="GO" id="GO:0006623">
    <property type="term" value="P:protein targeting to vacuole"/>
    <property type="evidence" value="ECO:0007669"/>
    <property type="project" value="TreeGrafter"/>
</dbReference>
<evidence type="ECO:0000259" key="11">
    <source>
        <dbReference type="PROSITE" id="PS50195"/>
    </source>
</evidence>
<dbReference type="GO" id="GO:0016020">
    <property type="term" value="C:membrane"/>
    <property type="evidence" value="ECO:0007669"/>
    <property type="project" value="UniProtKB-SubCell"/>
</dbReference>
<organism evidence="12 13">
    <name type="scientific">Saccharomyces pastorianus</name>
    <name type="common">Lager yeast</name>
    <name type="synonym">Saccharomyces cerevisiae x Saccharomyces eubayanus</name>
    <dbReference type="NCBI Taxonomy" id="27292"/>
    <lineage>
        <taxon>Eukaryota</taxon>
        <taxon>Fungi</taxon>
        <taxon>Dikarya</taxon>
        <taxon>Ascomycota</taxon>
        <taxon>Saccharomycotina</taxon>
        <taxon>Saccharomycetes</taxon>
        <taxon>Saccharomycetales</taxon>
        <taxon>Saccharomycetaceae</taxon>
        <taxon>Saccharomyces</taxon>
    </lineage>
</organism>
<evidence type="ECO:0000256" key="2">
    <source>
        <dbReference type="ARBA" id="ARBA00004496"/>
    </source>
</evidence>
<reference evidence="12 13" key="1">
    <citation type="journal article" date="2019" name="BMC Genomics">
        <title>Chromosome level assembly and comparative genome analysis confirm lager-brewing yeasts originated from a single hybridization.</title>
        <authorList>
            <person name="Salazar A.N."/>
            <person name="Gorter de Vries A.R."/>
            <person name="van den Broek M."/>
            <person name="Brouwers N."/>
            <person name="de la Torre Cortes P."/>
            <person name="Kuijpers N.G.A."/>
            <person name="Daran J.G."/>
            <person name="Abeel T."/>
        </authorList>
    </citation>
    <scope>NUCLEOTIDE SEQUENCE [LARGE SCALE GENOMIC DNA]</scope>
    <source>
        <strain evidence="12 13">CBS 1483</strain>
    </source>
</reference>
<dbReference type="FunFam" id="3.30.1520.10:FF:000042">
    <property type="entry name" value="Sorting nexin mvp1"/>
    <property type="match status" value="1"/>
</dbReference>
<evidence type="ECO:0000256" key="3">
    <source>
        <dbReference type="ARBA" id="ARBA00010883"/>
    </source>
</evidence>
<dbReference type="Proteomes" id="UP000501346">
    <property type="component" value="Chromosome SeXIII-ScXIII"/>
</dbReference>
<evidence type="ECO:0000256" key="6">
    <source>
        <dbReference type="ARBA" id="ARBA00022490"/>
    </source>
</evidence>
<dbReference type="PROSITE" id="PS50195">
    <property type="entry name" value="PX"/>
    <property type="match status" value="1"/>
</dbReference>
<evidence type="ECO:0000256" key="10">
    <source>
        <dbReference type="SAM" id="MobiDB-lite"/>
    </source>
</evidence>
<dbReference type="InterPro" id="IPR028662">
    <property type="entry name" value="SNX8/Mvp1"/>
</dbReference>
<dbReference type="InterPro" id="IPR036871">
    <property type="entry name" value="PX_dom_sf"/>
</dbReference>
<dbReference type="GO" id="GO:0005829">
    <property type="term" value="C:cytosol"/>
    <property type="evidence" value="ECO:0007669"/>
    <property type="project" value="GOC"/>
</dbReference>
<dbReference type="GO" id="GO:0005768">
    <property type="term" value="C:endosome"/>
    <property type="evidence" value="ECO:0007669"/>
    <property type="project" value="TreeGrafter"/>
</dbReference>
<keyword evidence="8" id="KW-0472">Membrane</keyword>
<keyword evidence="6" id="KW-0963">Cytoplasm</keyword>
<dbReference type="Pfam" id="PF00787">
    <property type="entry name" value="PX"/>
    <property type="match status" value="1"/>
</dbReference>
<feature type="domain" description="PX" evidence="11">
    <location>
        <begin position="128"/>
        <end position="247"/>
    </location>
</feature>
<evidence type="ECO:0000256" key="8">
    <source>
        <dbReference type="ARBA" id="ARBA00023136"/>
    </source>
</evidence>
<dbReference type="GO" id="GO:0032266">
    <property type="term" value="F:phosphatidylinositol-3-phosphate binding"/>
    <property type="evidence" value="ECO:0007669"/>
    <property type="project" value="TreeGrafter"/>
</dbReference>
<evidence type="ECO:0000313" key="12">
    <source>
        <dbReference type="EMBL" id="QID87150.1"/>
    </source>
</evidence>
<comment type="similarity">
    <text evidence="3">Belongs to the sorting nexin family.</text>
</comment>
<evidence type="ECO:0000256" key="5">
    <source>
        <dbReference type="ARBA" id="ARBA00022448"/>
    </source>
</evidence>
<dbReference type="InterPro" id="IPR045734">
    <property type="entry name" value="Snx8_BAR_dom"/>
</dbReference>
<proteinExistence type="inferred from homology"/>
<evidence type="ECO:0000256" key="1">
    <source>
        <dbReference type="ARBA" id="ARBA00004287"/>
    </source>
</evidence>
<dbReference type="Gene3D" id="3.30.1520.10">
    <property type="entry name" value="Phox-like domain"/>
    <property type="match status" value="1"/>
</dbReference>
<keyword evidence="13" id="KW-1185">Reference proteome</keyword>
<dbReference type="EMBL" id="CP049010">
    <property type="protein sequence ID" value="QID87150.1"/>
    <property type="molecule type" value="Genomic_DNA"/>
</dbReference>
<dbReference type="AlphaFoldDB" id="A0A6C1EE95"/>
<keyword evidence="7" id="KW-0653">Protein transport</keyword>
<gene>
    <name evidence="12" type="primary">MVP1_2</name>
    <name evidence="12" type="ORF">GRS66_009811</name>
</gene>
<evidence type="ECO:0000313" key="13">
    <source>
        <dbReference type="Proteomes" id="UP000501346"/>
    </source>
</evidence>
<dbReference type="InterPro" id="IPR001683">
    <property type="entry name" value="PX_dom"/>
</dbReference>
<name>A0A6C1EE95_SACPS</name>
<accession>A0A6C1EE95</accession>
<keyword evidence="5" id="KW-0813">Transport</keyword>